<gene>
    <name evidence="1" type="ORF">O1611_g82</name>
</gene>
<comment type="caution">
    <text evidence="1">The sequence shown here is derived from an EMBL/GenBank/DDBJ whole genome shotgun (WGS) entry which is preliminary data.</text>
</comment>
<name>A0ACC2K199_9PEZI</name>
<evidence type="ECO:0000313" key="2">
    <source>
        <dbReference type="Proteomes" id="UP001153332"/>
    </source>
</evidence>
<accession>A0ACC2K199</accession>
<dbReference type="EMBL" id="JAPUUL010000006">
    <property type="protein sequence ID" value="KAJ8133530.1"/>
    <property type="molecule type" value="Genomic_DNA"/>
</dbReference>
<keyword evidence="2" id="KW-1185">Reference proteome</keyword>
<reference evidence="1" key="1">
    <citation type="submission" date="2022-12" db="EMBL/GenBank/DDBJ databases">
        <title>Genome Sequence of Lasiodiplodia mahajangana.</title>
        <authorList>
            <person name="Buettner E."/>
        </authorList>
    </citation>
    <scope>NUCLEOTIDE SEQUENCE</scope>
    <source>
        <strain evidence="1">VT137</strain>
    </source>
</reference>
<organism evidence="1 2">
    <name type="scientific">Lasiodiplodia mahajangana</name>
    <dbReference type="NCBI Taxonomy" id="1108764"/>
    <lineage>
        <taxon>Eukaryota</taxon>
        <taxon>Fungi</taxon>
        <taxon>Dikarya</taxon>
        <taxon>Ascomycota</taxon>
        <taxon>Pezizomycotina</taxon>
        <taxon>Dothideomycetes</taxon>
        <taxon>Dothideomycetes incertae sedis</taxon>
        <taxon>Botryosphaeriales</taxon>
        <taxon>Botryosphaeriaceae</taxon>
        <taxon>Lasiodiplodia</taxon>
    </lineage>
</organism>
<protein>
    <submittedName>
        <fullName evidence="1">Uncharacterized protein</fullName>
    </submittedName>
</protein>
<evidence type="ECO:0000313" key="1">
    <source>
        <dbReference type="EMBL" id="KAJ8133530.1"/>
    </source>
</evidence>
<proteinExistence type="predicted"/>
<sequence length="241" mass="26877">MLDIAGLQISAPAAGALVVTLGVILYYGVQAVYLLYFHPLSKYPGPKLAAISDLWWLWALMTERLPFIVDDLHKKHGDVIRIGPNDLSFATSEAFQDIHGHMSQGKSRFLKTEFYENDDPTPRITSARDPEVHARQRKALSHAFSAKSLREQEDIVQSYVNGFVDQLAKIGEDGKKALNMAETFNWLTFDVIDNSRLGPECAGDVSTEEDAAHKPRPAVSLAPRSERKPQTAPTAKQREVY</sequence>
<dbReference type="Proteomes" id="UP001153332">
    <property type="component" value="Unassembled WGS sequence"/>
</dbReference>